<protein>
    <submittedName>
        <fullName evidence="2">Uncharacterized protein</fullName>
    </submittedName>
</protein>
<comment type="caution">
    <text evidence="2">The sequence shown here is derived from an EMBL/GenBank/DDBJ whole genome shotgun (WGS) entry which is preliminary data.</text>
</comment>
<reference evidence="2" key="1">
    <citation type="submission" date="2018-08" db="EMBL/GenBank/DDBJ databases">
        <title>Identification of Burkholderia cepacia strains that express a Burkholderia pseudomallei-like capsular polysaccharide.</title>
        <authorList>
            <person name="Burtnick M.N."/>
            <person name="Vongsouvath M."/>
            <person name="Newton P."/>
            <person name="Wuthiekanun V."/>
            <person name="Limmathurotsakul D."/>
            <person name="Brett P.J."/>
            <person name="Chantratita N."/>
            <person name="Dance D.A."/>
        </authorList>
    </citation>
    <scope>NUCLEOTIDE SEQUENCE</scope>
    <source>
        <strain evidence="2">SBXCC001</strain>
    </source>
</reference>
<organism evidence="2 3">
    <name type="scientific">Burkholderia thailandensis</name>
    <dbReference type="NCBI Taxonomy" id="57975"/>
    <lineage>
        <taxon>Bacteria</taxon>
        <taxon>Pseudomonadati</taxon>
        <taxon>Pseudomonadota</taxon>
        <taxon>Betaproteobacteria</taxon>
        <taxon>Burkholderiales</taxon>
        <taxon>Burkholderiaceae</taxon>
        <taxon>Burkholderia</taxon>
        <taxon>pseudomallei group</taxon>
    </lineage>
</organism>
<dbReference type="EMBL" id="QXCT01000001">
    <property type="protein sequence ID" value="MDW9251867.1"/>
    <property type="molecule type" value="Genomic_DNA"/>
</dbReference>
<sequence>MGGALRAPEAARRAGLGPARRARSYRHIRMAIRPLRAGAF</sequence>
<evidence type="ECO:0000313" key="3">
    <source>
        <dbReference type="Proteomes" id="UP001272137"/>
    </source>
</evidence>
<feature type="region of interest" description="Disordered" evidence="1">
    <location>
        <begin position="1"/>
        <end position="21"/>
    </location>
</feature>
<proteinExistence type="predicted"/>
<evidence type="ECO:0000313" key="2">
    <source>
        <dbReference type="EMBL" id="MDW9251867.1"/>
    </source>
</evidence>
<accession>A0AAW9CSQ4</accession>
<dbReference type="Proteomes" id="UP001272137">
    <property type="component" value="Unassembled WGS sequence"/>
</dbReference>
<feature type="compositionally biased region" description="Low complexity" evidence="1">
    <location>
        <begin position="1"/>
        <end position="19"/>
    </location>
</feature>
<evidence type="ECO:0000256" key="1">
    <source>
        <dbReference type="SAM" id="MobiDB-lite"/>
    </source>
</evidence>
<name>A0AAW9CSQ4_BURTH</name>
<dbReference type="AlphaFoldDB" id="A0AAW9CSQ4"/>
<gene>
    <name evidence="2" type="ORF">C7S16_5313</name>
</gene>